<evidence type="ECO:0000256" key="4">
    <source>
        <dbReference type="ARBA" id="ARBA00023136"/>
    </source>
</evidence>
<protein>
    <recommendedName>
        <fullName evidence="6">CBS domain-containing protein</fullName>
    </recommendedName>
</protein>
<dbReference type="SUPFAM" id="SSF54631">
    <property type="entry name" value="CBS-domain pair"/>
    <property type="match status" value="1"/>
</dbReference>
<dbReference type="GO" id="GO:0016020">
    <property type="term" value="C:membrane"/>
    <property type="evidence" value="ECO:0007669"/>
    <property type="project" value="UniProtKB-SubCell"/>
</dbReference>
<feature type="transmembrane region" description="Helical" evidence="5">
    <location>
        <begin position="215"/>
        <end position="233"/>
    </location>
</feature>
<sequence>MILAAGANGGPGLQLLLVLGGALFLGTVGARVLRWLRFPQVLGYILIGLVLGESGFAWITSHMIERLSPFNIFALGVIGFMIGGELHRDAFKRFGRQFIIILIAEGVAAFLVVGALAGVVTYLIKPDVQLATAVGLLLGAISAATAPAATIRVLREYKTRGALTQTVFAIVALDDGLALVLFGIASSIAARLLHVSTGGKELTMIAGLLKTGQELLGGVALGAAAGVGLNWLLRRRRDHDRALTYTIGTLALVIGVSARLGFDTILASMALGVMITNLARRRSGSTFEMVERFAPPIYVLFFVLVGAHLHIGAMPTVLWILAGVYVVARSGGKMLGANLGGRLASAPAVVRKYLGMCLFCQGGVAIGLAWMASGRFRDVMLFGDVNLGVAIMTIITATTFIVELVGPPFVKHAAHKSGEAGLDVTEEDLMVSYTVADMVDRSAPSFRRGDPVAVILRTIADTDAETYPVVDGEGKLVGIISLAHLKQSFGAEGLTAWLVAFDLMEPADDTVTETTPLADAVEQMKLEHLDCLPVLSDEADGRFVGVLELRRIDRILSQEILRRRQLAEVST</sequence>
<dbReference type="Pfam" id="PF00571">
    <property type="entry name" value="CBS"/>
    <property type="match status" value="2"/>
</dbReference>
<dbReference type="GO" id="GO:1902600">
    <property type="term" value="P:proton transmembrane transport"/>
    <property type="evidence" value="ECO:0007669"/>
    <property type="project" value="InterPro"/>
</dbReference>
<reference evidence="7" key="1">
    <citation type="journal article" date="2015" name="Nature">
        <title>Complex archaea that bridge the gap between prokaryotes and eukaryotes.</title>
        <authorList>
            <person name="Spang A."/>
            <person name="Saw J.H."/>
            <person name="Jorgensen S.L."/>
            <person name="Zaremba-Niedzwiedzka K."/>
            <person name="Martijn J."/>
            <person name="Lind A.E."/>
            <person name="van Eijk R."/>
            <person name="Schleper C."/>
            <person name="Guy L."/>
            <person name="Ettema T.J."/>
        </authorList>
    </citation>
    <scope>NUCLEOTIDE SEQUENCE</scope>
</reference>
<feature type="transmembrane region" description="Helical" evidence="5">
    <location>
        <begin position="67"/>
        <end position="86"/>
    </location>
</feature>
<proteinExistence type="predicted"/>
<dbReference type="CDD" id="cd02205">
    <property type="entry name" value="CBS_pair_SF"/>
    <property type="match status" value="1"/>
</dbReference>
<feature type="transmembrane region" description="Helical" evidence="5">
    <location>
        <begin position="349"/>
        <end position="373"/>
    </location>
</feature>
<dbReference type="InterPro" id="IPR046342">
    <property type="entry name" value="CBS_dom_sf"/>
</dbReference>
<feature type="transmembrane region" description="Helical" evidence="5">
    <location>
        <begin position="41"/>
        <end position="61"/>
    </location>
</feature>
<dbReference type="GO" id="GO:0015297">
    <property type="term" value="F:antiporter activity"/>
    <property type="evidence" value="ECO:0007669"/>
    <property type="project" value="InterPro"/>
</dbReference>
<dbReference type="AlphaFoldDB" id="A0A0F9T251"/>
<comment type="subcellular location">
    <subcellularLocation>
        <location evidence="1">Membrane</location>
        <topology evidence="1">Multi-pass membrane protein</topology>
    </subcellularLocation>
</comment>
<dbReference type="SMART" id="SM00116">
    <property type="entry name" value="CBS"/>
    <property type="match status" value="2"/>
</dbReference>
<feature type="transmembrane region" description="Helical" evidence="5">
    <location>
        <begin position="385"/>
        <end position="406"/>
    </location>
</feature>
<dbReference type="EMBL" id="LAZR01000346">
    <property type="protein sequence ID" value="KKN73304.1"/>
    <property type="molecule type" value="Genomic_DNA"/>
</dbReference>
<accession>A0A0F9T251</accession>
<feature type="transmembrane region" description="Helical" evidence="5">
    <location>
        <begin position="98"/>
        <end position="124"/>
    </location>
</feature>
<evidence type="ECO:0000259" key="6">
    <source>
        <dbReference type="PROSITE" id="PS51371"/>
    </source>
</evidence>
<feature type="transmembrane region" description="Helical" evidence="5">
    <location>
        <begin position="12"/>
        <end position="29"/>
    </location>
</feature>
<comment type="caution">
    <text evidence="7">The sequence shown here is derived from an EMBL/GenBank/DDBJ whole genome shotgun (WGS) entry which is preliminary data.</text>
</comment>
<evidence type="ECO:0000256" key="1">
    <source>
        <dbReference type="ARBA" id="ARBA00004141"/>
    </source>
</evidence>
<name>A0A0F9T251_9ZZZZ</name>
<evidence type="ECO:0000256" key="5">
    <source>
        <dbReference type="SAM" id="Phobius"/>
    </source>
</evidence>
<evidence type="ECO:0000256" key="2">
    <source>
        <dbReference type="ARBA" id="ARBA00022692"/>
    </source>
</evidence>
<organism evidence="7">
    <name type="scientific">marine sediment metagenome</name>
    <dbReference type="NCBI Taxonomy" id="412755"/>
    <lineage>
        <taxon>unclassified sequences</taxon>
        <taxon>metagenomes</taxon>
        <taxon>ecological metagenomes</taxon>
    </lineage>
</organism>
<dbReference type="PROSITE" id="PS51371">
    <property type="entry name" value="CBS"/>
    <property type="match status" value="2"/>
</dbReference>
<feature type="transmembrane region" description="Helical" evidence="5">
    <location>
        <begin position="166"/>
        <end position="195"/>
    </location>
</feature>
<dbReference type="PANTHER" id="PTHR43021:SF2">
    <property type="entry name" value="CATION_H+ EXCHANGER DOMAIN-CONTAINING PROTEIN"/>
    <property type="match status" value="1"/>
</dbReference>
<keyword evidence="3 5" id="KW-1133">Transmembrane helix</keyword>
<dbReference type="Gene3D" id="1.20.1530.20">
    <property type="match status" value="1"/>
</dbReference>
<feature type="transmembrane region" description="Helical" evidence="5">
    <location>
        <begin position="130"/>
        <end position="154"/>
    </location>
</feature>
<keyword evidence="2 5" id="KW-0812">Transmembrane</keyword>
<evidence type="ECO:0000313" key="7">
    <source>
        <dbReference type="EMBL" id="KKN73304.1"/>
    </source>
</evidence>
<feature type="transmembrane region" description="Helical" evidence="5">
    <location>
        <begin position="295"/>
        <end position="328"/>
    </location>
</feature>
<keyword evidence="4 5" id="KW-0472">Membrane</keyword>
<dbReference type="Gene3D" id="3.10.580.10">
    <property type="entry name" value="CBS-domain"/>
    <property type="match status" value="2"/>
</dbReference>
<feature type="domain" description="CBS" evidence="6">
    <location>
        <begin position="438"/>
        <end position="496"/>
    </location>
</feature>
<evidence type="ECO:0000256" key="3">
    <source>
        <dbReference type="ARBA" id="ARBA00022989"/>
    </source>
</evidence>
<dbReference type="InterPro" id="IPR006153">
    <property type="entry name" value="Cation/H_exchanger_TM"/>
</dbReference>
<dbReference type="Pfam" id="PF00999">
    <property type="entry name" value="Na_H_Exchanger"/>
    <property type="match status" value="1"/>
</dbReference>
<dbReference type="InterPro" id="IPR000644">
    <property type="entry name" value="CBS_dom"/>
</dbReference>
<feature type="transmembrane region" description="Helical" evidence="5">
    <location>
        <begin position="245"/>
        <end position="275"/>
    </location>
</feature>
<dbReference type="PANTHER" id="PTHR43021">
    <property type="entry name" value="NA(+)/H(+) ANTIPORTER-RELATED"/>
    <property type="match status" value="1"/>
</dbReference>
<gene>
    <name evidence="7" type="ORF">LCGC14_0402000</name>
</gene>
<feature type="domain" description="CBS" evidence="6">
    <location>
        <begin position="504"/>
        <end position="563"/>
    </location>
</feature>
<dbReference type="InterPro" id="IPR038770">
    <property type="entry name" value="Na+/solute_symporter_sf"/>
</dbReference>